<comment type="caution">
    <text evidence="2">The sequence shown here is derived from an EMBL/GenBank/DDBJ whole genome shotgun (WGS) entry which is preliminary data.</text>
</comment>
<organism evidence="2 3">
    <name type="scientific">Ophiocordyceps polyrhachis-furcata BCC 54312</name>
    <dbReference type="NCBI Taxonomy" id="1330021"/>
    <lineage>
        <taxon>Eukaryota</taxon>
        <taxon>Fungi</taxon>
        <taxon>Dikarya</taxon>
        <taxon>Ascomycota</taxon>
        <taxon>Pezizomycotina</taxon>
        <taxon>Sordariomycetes</taxon>
        <taxon>Hypocreomycetidae</taxon>
        <taxon>Hypocreales</taxon>
        <taxon>Ophiocordycipitaceae</taxon>
        <taxon>Ophiocordyceps</taxon>
    </lineage>
</organism>
<proteinExistence type="predicted"/>
<evidence type="ECO:0000313" key="3">
    <source>
        <dbReference type="Proteomes" id="UP000253664"/>
    </source>
</evidence>
<accession>A0A367L015</accession>
<dbReference type="Proteomes" id="UP000253664">
    <property type="component" value="Unassembled WGS sequence"/>
</dbReference>
<keyword evidence="3" id="KW-1185">Reference proteome</keyword>
<evidence type="ECO:0000256" key="1">
    <source>
        <dbReference type="SAM" id="MobiDB-lite"/>
    </source>
</evidence>
<reference evidence="2 3" key="1">
    <citation type="journal article" date="2015" name="BMC Genomics">
        <title>Insights from the genome of Ophiocordyceps polyrhachis-furcata to pathogenicity and host specificity in insect fungi.</title>
        <authorList>
            <person name="Wichadakul D."/>
            <person name="Kobmoo N."/>
            <person name="Ingsriswang S."/>
            <person name="Tangphatsornruang S."/>
            <person name="Chantasingh D."/>
            <person name="Luangsa-ard J.J."/>
            <person name="Eurwilaichitr L."/>
        </authorList>
    </citation>
    <scope>NUCLEOTIDE SEQUENCE [LARGE SCALE GENOMIC DNA]</scope>
    <source>
        <strain evidence="2 3">BCC 54312</strain>
    </source>
</reference>
<feature type="region of interest" description="Disordered" evidence="1">
    <location>
        <begin position="111"/>
        <end position="134"/>
    </location>
</feature>
<name>A0A367L015_9HYPO</name>
<dbReference type="AlphaFoldDB" id="A0A367L015"/>
<gene>
    <name evidence="2" type="ORF">L249_5720</name>
</gene>
<sequence>MPRTGRLKGVPPKGRSIKKIVVVLELIETLLDFCMIDIPANATSARRRTGASSPASYSGRPANVMLAWTFNAESECEMRSIISTFIHEKPRLKQNKNLLKTVQTNKCLSHGGGYRVANRPKQHRSLPRLQYNVQ</sequence>
<dbReference type="EMBL" id="LKCN02000024">
    <property type="protein sequence ID" value="RCI07770.1"/>
    <property type="molecule type" value="Genomic_DNA"/>
</dbReference>
<protein>
    <submittedName>
        <fullName evidence="2">Uncharacterized protein</fullName>
    </submittedName>
</protein>
<evidence type="ECO:0000313" key="2">
    <source>
        <dbReference type="EMBL" id="RCI07770.1"/>
    </source>
</evidence>